<protein>
    <submittedName>
        <fullName evidence="2">Uncharacterized protein</fullName>
    </submittedName>
</protein>
<accession>A0A6I6C647</accession>
<evidence type="ECO:0000313" key="3">
    <source>
        <dbReference type="Proteomes" id="UP000424468"/>
    </source>
</evidence>
<dbReference type="RefSeq" id="WP_156007337.1">
    <property type="nucleotide sequence ID" value="NZ_CP046276.1"/>
</dbReference>
<feature type="transmembrane region" description="Helical" evidence="1">
    <location>
        <begin position="138"/>
        <end position="160"/>
    </location>
</feature>
<feature type="transmembrane region" description="Helical" evidence="1">
    <location>
        <begin position="172"/>
        <end position="194"/>
    </location>
</feature>
<dbReference type="EMBL" id="CP046276">
    <property type="protein sequence ID" value="QGS52397.1"/>
    <property type="molecule type" value="Genomic_DNA"/>
</dbReference>
<evidence type="ECO:0000256" key="1">
    <source>
        <dbReference type="SAM" id="Phobius"/>
    </source>
</evidence>
<feature type="transmembrane region" description="Helical" evidence="1">
    <location>
        <begin position="107"/>
        <end position="126"/>
    </location>
</feature>
<feature type="transmembrane region" description="Helical" evidence="1">
    <location>
        <begin position="214"/>
        <end position="238"/>
    </location>
</feature>
<dbReference type="KEGG" id="stab:STABA_v1c10490"/>
<dbReference type="Pfam" id="PF14808">
    <property type="entry name" value="TMEM164"/>
    <property type="match status" value="1"/>
</dbReference>
<keyword evidence="1" id="KW-1133">Transmembrane helix</keyword>
<evidence type="ECO:0000313" key="2">
    <source>
        <dbReference type="EMBL" id="QGS52397.1"/>
    </source>
</evidence>
<gene>
    <name evidence="2" type="ORF">STABA_v1c10490</name>
</gene>
<feature type="transmembrane region" description="Helical" evidence="1">
    <location>
        <begin position="82"/>
        <end position="102"/>
    </location>
</feature>
<name>A0A6I6C647_9MOLU</name>
<dbReference type="AlphaFoldDB" id="A0A6I6C647"/>
<organism evidence="2 3">
    <name type="scientific">Spiroplasma tabanidicola</name>
    <dbReference type="NCBI Taxonomy" id="324079"/>
    <lineage>
        <taxon>Bacteria</taxon>
        <taxon>Bacillati</taxon>
        <taxon>Mycoplasmatota</taxon>
        <taxon>Mollicutes</taxon>
        <taxon>Entomoplasmatales</taxon>
        <taxon>Spiroplasmataceae</taxon>
        <taxon>Spiroplasma</taxon>
    </lineage>
</organism>
<keyword evidence="1" id="KW-0812">Transmembrane</keyword>
<proteinExistence type="predicted"/>
<keyword evidence="1" id="KW-0472">Membrane</keyword>
<feature type="transmembrane region" description="Helical" evidence="1">
    <location>
        <begin position="34"/>
        <end position="53"/>
    </location>
</feature>
<dbReference type="OrthoDB" id="388550at2"/>
<feature type="transmembrane region" description="Helical" evidence="1">
    <location>
        <begin position="6"/>
        <end position="27"/>
    </location>
</feature>
<keyword evidence="3" id="KW-1185">Reference proteome</keyword>
<reference evidence="2 3" key="1">
    <citation type="submission" date="2019-11" db="EMBL/GenBank/DDBJ databases">
        <title>Complete genome sequence of Spiroplasma tabanidicola TAUS-1 (DSM 22603).</title>
        <authorList>
            <person name="Huang C.-T."/>
            <person name="Lin Y.-C."/>
            <person name="Kuo C.-H."/>
        </authorList>
    </citation>
    <scope>NUCLEOTIDE SEQUENCE [LARGE SCALE GENOMIC DNA]</scope>
    <source>
        <strain evidence="2 3">TAUS-1</strain>
    </source>
</reference>
<sequence>MENLAWAIAIVLAVFMWASLSMFPNYYRNKKVYLTIRIVLVVFLLFTEVQRTVYLGPIHQQNYIENSNPTTYVGQQWYQNPINYFLLYFCTICSYVIIIILIFPNKLLMECFFPFMIMGPVVTFIFPTEKPLFWDSNFLNWFTFFFGHACIMFGALYMYLYGHTEYKFGKQALLKSMLTGLITVTLVEIYNLYFGTDFIVGEVTGAFGLKWPRPWVLVFILSVGNLYLWIGLSLTIFFKPIYKKDKDMKLHNTWWEELIIKIKTKYQNRIKKTN</sequence>
<dbReference type="Proteomes" id="UP000424468">
    <property type="component" value="Chromosome"/>
</dbReference>